<accession>A0AAX2J9T5</accession>
<dbReference type="AlphaFoldDB" id="A0AAX2J9T5"/>
<dbReference type="GeneID" id="78455987"/>
<evidence type="ECO:0000313" key="2">
    <source>
        <dbReference type="Proteomes" id="UP000249008"/>
    </source>
</evidence>
<dbReference type="RefSeq" id="WP_005977384.1">
    <property type="nucleotide sequence ID" value="NZ_CABKNW010000002.1"/>
</dbReference>
<evidence type="ECO:0008006" key="3">
    <source>
        <dbReference type="Google" id="ProtNLM"/>
    </source>
</evidence>
<gene>
    <name evidence="1" type="ORF">NCTC12112_01424</name>
</gene>
<dbReference type="KEGG" id="ful:C4N20_14265"/>
<dbReference type="EMBL" id="LS483487">
    <property type="protein sequence ID" value="SQJ02509.1"/>
    <property type="molecule type" value="Genomic_DNA"/>
</dbReference>
<organism evidence="1 2">
    <name type="scientific">Fusobacterium ulcerans</name>
    <dbReference type="NCBI Taxonomy" id="861"/>
    <lineage>
        <taxon>Bacteria</taxon>
        <taxon>Fusobacteriati</taxon>
        <taxon>Fusobacteriota</taxon>
        <taxon>Fusobacteriia</taxon>
        <taxon>Fusobacteriales</taxon>
        <taxon>Fusobacteriaceae</taxon>
        <taxon>Fusobacterium</taxon>
    </lineage>
</organism>
<sequence length="515" mass="60395">MLFHKIFHKKQNFFSSSLDSHIQDFYAGDLRALAKIFCVFAENISTQKLKASQVLNEALISSSFDDICKIDIQMRETTSMEWNIDWKTLKIENFITKQMSKDEQRAMLIFSSFNPNGYIREQALKLLVFYEETLPYLVLRLNDWVYNVRQTALTMFSKRLVEATDEELINTLPFLHKLQKSKRGDNFIISSLMQDKFCANEKLLEKGLANSDVRTRKTCLSFLSNTSLPKAALLLKHIKKESDPFVRRMIFQILFKENIKIEELSKQFLKDKYPANRLLALQYLYDYNIDLAFIKAYQMLLDRNLQVRILSREIIKTIKKTDNFHQFYLENLSSNTTIAVYGLGEVGSKEDCYIIEPYLKNSKIAVVRAAMISLMHLDSEKYITIITEMLYSEHSSIVNTAFILLKKYKDYDYKKILKAYQEIDYENAKIKCALLLFQASKWKTLLYILTIIGSNYEKLEAICQAQLSRWLLLYNNSFQSLSKKDSEEIKILINIKKPFLTSKIEKELIFLLKNN</sequence>
<reference evidence="1 2" key="1">
    <citation type="submission" date="2018-06" db="EMBL/GenBank/DDBJ databases">
        <authorList>
            <consortium name="Pathogen Informatics"/>
            <person name="Doyle S."/>
        </authorList>
    </citation>
    <scope>NUCLEOTIDE SEQUENCE [LARGE SCALE GENOMIC DNA]</scope>
    <source>
        <strain evidence="1 2">NCTC12112</strain>
    </source>
</reference>
<name>A0AAX2J9T5_9FUSO</name>
<dbReference type="Proteomes" id="UP000249008">
    <property type="component" value="Chromosome 1"/>
</dbReference>
<dbReference type="InterPro" id="IPR016024">
    <property type="entry name" value="ARM-type_fold"/>
</dbReference>
<proteinExistence type="predicted"/>
<dbReference type="SUPFAM" id="SSF48371">
    <property type="entry name" value="ARM repeat"/>
    <property type="match status" value="1"/>
</dbReference>
<evidence type="ECO:0000313" key="1">
    <source>
        <dbReference type="EMBL" id="SQJ02509.1"/>
    </source>
</evidence>
<protein>
    <recommendedName>
        <fullName evidence="3">HEAT repeat domain-containing protein</fullName>
    </recommendedName>
</protein>